<gene>
    <name evidence="3" type="ORF">E6H04_12510</name>
</gene>
<dbReference type="InterPro" id="IPR007445">
    <property type="entry name" value="PilO"/>
</dbReference>
<dbReference type="EMBL" id="VBAO01000376">
    <property type="protein sequence ID" value="TMI78412.1"/>
    <property type="molecule type" value="Genomic_DNA"/>
</dbReference>
<keyword evidence="2" id="KW-0812">Transmembrane</keyword>
<keyword evidence="2" id="KW-1133">Transmembrane helix</keyword>
<feature type="transmembrane region" description="Helical" evidence="2">
    <location>
        <begin position="12"/>
        <end position="29"/>
    </location>
</feature>
<sequence>MRPLRILEETRLWVGALLAIGAAFYFVVYSPKAHEGATVATLLAAQRTDIARLQAEVGQKKEIEGQIADLQHAMSVLGTKLPSAREIPRLLLQLDALSSRTGVTVTSLKPGPLQAATVPAAAPARPGGRPAVSGASKPGAPKPAPYDRFPIEFEIRGSFSAVMQFVRGLEDFPRFLAISDLRVTPASAKRGDDPEDPALTLGVTVTAYVRPENGDNP</sequence>
<evidence type="ECO:0000313" key="3">
    <source>
        <dbReference type="EMBL" id="TMI78412.1"/>
    </source>
</evidence>
<evidence type="ECO:0000256" key="1">
    <source>
        <dbReference type="SAM" id="MobiDB-lite"/>
    </source>
</evidence>
<dbReference type="GO" id="GO:0043107">
    <property type="term" value="P:type IV pilus-dependent motility"/>
    <property type="evidence" value="ECO:0007669"/>
    <property type="project" value="InterPro"/>
</dbReference>
<comment type="caution">
    <text evidence="3">The sequence shown here is derived from an EMBL/GenBank/DDBJ whole genome shotgun (WGS) entry which is preliminary data.</text>
</comment>
<dbReference type="Proteomes" id="UP000320048">
    <property type="component" value="Unassembled WGS sequence"/>
</dbReference>
<feature type="compositionally biased region" description="Low complexity" evidence="1">
    <location>
        <begin position="119"/>
        <end position="139"/>
    </location>
</feature>
<dbReference type="PANTHER" id="PTHR39555">
    <property type="entry name" value="FIMBRIAL ASSEMBLY PROTEIN PILO-LIKE PROTEIN-RELATED"/>
    <property type="match status" value="1"/>
</dbReference>
<proteinExistence type="predicted"/>
<organism evidence="3 4">
    <name type="scientific">Candidatus Segetimicrobium genomatis</name>
    <dbReference type="NCBI Taxonomy" id="2569760"/>
    <lineage>
        <taxon>Bacteria</taxon>
        <taxon>Bacillati</taxon>
        <taxon>Candidatus Sysuimicrobiota</taxon>
        <taxon>Candidatus Sysuimicrobiia</taxon>
        <taxon>Candidatus Sysuimicrobiales</taxon>
        <taxon>Candidatus Segetimicrobiaceae</taxon>
        <taxon>Candidatus Segetimicrobium</taxon>
    </lineage>
</organism>
<dbReference type="Gene3D" id="3.30.70.60">
    <property type="match status" value="1"/>
</dbReference>
<dbReference type="Pfam" id="PF04350">
    <property type="entry name" value="PilO"/>
    <property type="match status" value="2"/>
</dbReference>
<dbReference type="AlphaFoldDB" id="A0A537J4Z8"/>
<reference evidence="3 4" key="1">
    <citation type="journal article" date="2019" name="Nat. Microbiol.">
        <title>Mediterranean grassland soil C-N compound turnover is dependent on rainfall and depth, and is mediated by genomically divergent microorganisms.</title>
        <authorList>
            <person name="Diamond S."/>
            <person name="Andeer P.F."/>
            <person name="Li Z."/>
            <person name="Crits-Christoph A."/>
            <person name="Burstein D."/>
            <person name="Anantharaman K."/>
            <person name="Lane K.R."/>
            <person name="Thomas B.C."/>
            <person name="Pan C."/>
            <person name="Northen T.R."/>
            <person name="Banfield J.F."/>
        </authorList>
    </citation>
    <scope>NUCLEOTIDE SEQUENCE [LARGE SCALE GENOMIC DNA]</scope>
    <source>
        <strain evidence="3">NP_7</strain>
    </source>
</reference>
<dbReference type="InterPro" id="IPR014717">
    <property type="entry name" value="Transl_elong_EF1B/ribsomal_bS6"/>
</dbReference>
<evidence type="ECO:0000313" key="4">
    <source>
        <dbReference type="Proteomes" id="UP000320048"/>
    </source>
</evidence>
<dbReference type="PANTHER" id="PTHR39555:SF1">
    <property type="entry name" value="TYPE IV PILUS INNER MEMBRANE COMPONENT PILO"/>
    <property type="match status" value="1"/>
</dbReference>
<feature type="region of interest" description="Disordered" evidence="1">
    <location>
        <begin position="119"/>
        <end position="143"/>
    </location>
</feature>
<accession>A0A537J4Z8</accession>
<protein>
    <recommendedName>
        <fullName evidence="5">Type 4a pilus biogenesis protein PilO</fullName>
    </recommendedName>
</protein>
<keyword evidence="2" id="KW-0472">Membrane</keyword>
<dbReference type="GO" id="GO:0043683">
    <property type="term" value="P:type IV pilus assembly"/>
    <property type="evidence" value="ECO:0007669"/>
    <property type="project" value="InterPro"/>
</dbReference>
<name>A0A537J4Z8_9BACT</name>
<evidence type="ECO:0008006" key="5">
    <source>
        <dbReference type="Google" id="ProtNLM"/>
    </source>
</evidence>
<evidence type="ECO:0000256" key="2">
    <source>
        <dbReference type="SAM" id="Phobius"/>
    </source>
</evidence>